<dbReference type="SMART" id="SM00297">
    <property type="entry name" value="BROMO"/>
    <property type="match status" value="1"/>
</dbReference>
<evidence type="ECO:0000313" key="17">
    <source>
        <dbReference type="EMBL" id="TXT07179.1"/>
    </source>
</evidence>
<evidence type="ECO:0000256" key="13">
    <source>
        <dbReference type="SAM" id="Coils"/>
    </source>
</evidence>
<evidence type="ECO:0000256" key="7">
    <source>
        <dbReference type="ARBA" id="ARBA00023117"/>
    </source>
</evidence>
<feature type="compositionally biased region" description="Basic and acidic residues" evidence="14">
    <location>
        <begin position="466"/>
        <end position="483"/>
    </location>
</feature>
<evidence type="ECO:0000256" key="6">
    <source>
        <dbReference type="ARBA" id="ARBA00023015"/>
    </source>
</evidence>
<feature type="compositionally biased region" description="Polar residues" evidence="14">
    <location>
        <begin position="328"/>
        <end position="339"/>
    </location>
</feature>
<feature type="compositionally biased region" description="Low complexity" evidence="14">
    <location>
        <begin position="18"/>
        <end position="39"/>
    </location>
</feature>
<dbReference type="CDD" id="cd05509">
    <property type="entry name" value="Bromo_gcn5_like"/>
    <property type="match status" value="1"/>
</dbReference>
<evidence type="ECO:0000313" key="18">
    <source>
        <dbReference type="Proteomes" id="UP000473826"/>
    </source>
</evidence>
<feature type="compositionally biased region" description="Acidic residues" evidence="14">
    <location>
        <begin position="57"/>
        <end position="74"/>
    </location>
</feature>
<dbReference type="InterPro" id="IPR016181">
    <property type="entry name" value="Acyl_CoA_acyltransferase"/>
</dbReference>
<dbReference type="EMBL" id="QKWK01000009">
    <property type="protein sequence ID" value="TXT07179.1"/>
    <property type="molecule type" value="Genomic_DNA"/>
</dbReference>
<feature type="compositionally biased region" description="Low complexity" evidence="14">
    <location>
        <begin position="392"/>
        <end position="405"/>
    </location>
</feature>
<dbReference type="InterPro" id="IPR001487">
    <property type="entry name" value="Bromodomain"/>
</dbReference>
<protein>
    <recommendedName>
        <fullName evidence="3">histone acetyltransferase</fullName>
        <ecNumber evidence="3">2.3.1.48</ecNumber>
    </recommendedName>
</protein>
<dbReference type="SUPFAM" id="SSF55729">
    <property type="entry name" value="Acyl-CoA N-acyltransferases (Nat)"/>
    <property type="match status" value="1"/>
</dbReference>
<comment type="subcellular location">
    <subcellularLocation>
        <location evidence="1">Nucleus</location>
    </subcellularLocation>
</comment>
<comment type="similarity">
    <text evidence="2">Belongs to the acetyltransferase family. GCN5 subfamily.</text>
</comment>
<keyword evidence="5" id="KW-0156">Chromatin regulator</keyword>
<feature type="coiled-coil region" evidence="13">
    <location>
        <begin position="822"/>
        <end position="849"/>
    </location>
</feature>
<feature type="compositionally biased region" description="Basic residues" evidence="14">
    <location>
        <begin position="1"/>
        <end position="10"/>
    </location>
</feature>
<keyword evidence="18" id="KW-1185">Reference proteome</keyword>
<dbReference type="GO" id="GO:0045944">
    <property type="term" value="P:positive regulation of transcription by RNA polymerase II"/>
    <property type="evidence" value="ECO:0007669"/>
    <property type="project" value="TreeGrafter"/>
</dbReference>
<dbReference type="Pfam" id="PF00439">
    <property type="entry name" value="Bromodomain"/>
    <property type="match status" value="1"/>
</dbReference>
<dbReference type="AlphaFoldDB" id="A0A7D8YWD3"/>
<gene>
    <name evidence="17" type="ORF">VHUM_03349</name>
</gene>
<evidence type="ECO:0000256" key="1">
    <source>
        <dbReference type="ARBA" id="ARBA00004123"/>
    </source>
</evidence>
<feature type="region of interest" description="Disordered" evidence="14">
    <location>
        <begin position="318"/>
        <end position="486"/>
    </location>
</feature>
<keyword evidence="8" id="KW-0010">Activator</keyword>
<feature type="domain" description="Bromo" evidence="15">
    <location>
        <begin position="763"/>
        <end position="833"/>
    </location>
</feature>
<keyword evidence="11" id="KW-0012">Acyltransferase</keyword>
<evidence type="ECO:0000256" key="8">
    <source>
        <dbReference type="ARBA" id="ARBA00023159"/>
    </source>
</evidence>
<dbReference type="PANTHER" id="PTHR45750:SF3">
    <property type="entry name" value="HISTONE ACETYLTRANSFERASE"/>
    <property type="match status" value="1"/>
</dbReference>
<dbReference type="SUPFAM" id="SSF47370">
    <property type="entry name" value="Bromodomain"/>
    <property type="match status" value="1"/>
</dbReference>
<dbReference type="GO" id="GO:0000123">
    <property type="term" value="C:histone acetyltransferase complex"/>
    <property type="evidence" value="ECO:0007669"/>
    <property type="project" value="TreeGrafter"/>
</dbReference>
<sequence>MPGRRSRRKTPTPPPAPSESNPASSPSSSSLSPVRSAASLDFGNEEGTPVTPLDVTLGEDDLGEISIDADELPVDEAPATQEGGDEAGDEVEEVDGEEGDEEVDAEVEAEAEAEADEEEEEGDEEEEEEEDDEEGEEEDEEDDDEEGGDGDEEEDEDEDEEEEEEDDDDEEDGDEESAKPESVAPLPGAGQTFRYPPAVEDITTVSERQRAFKVARFVACTIDGCDCSGLEPPSGSKVVLDIASNDVDMDATNGDGSGDAAELRTDEGWWRACGKCTHSWDGDQGHVFGSDVPDIEKRRREKVVGRIEELLQDEDLLTTFPTPHPESTESLYRQLTQFVRPSGKRPAAPLPSSYDMTENGTPFDDEGGEDEEGRPRKRSRTTAEPDEEKTGDAATAADGTEANGTGEKHAGKGPAKSGGGARSGKTSGKTAKPRAPGDDDEDEDDTPLAKARRPELDDRERRRRAEIKEKERQREEKVARGGDGETDEQVVMWNGIELPQLPLRPAMIEQHASEITLPVVSSRNPTPVSTVLLIGLKNLFQKQLPKMPREYITRLVLDKNHISMPIVKRGWKVVGGICYRPFESRGFAEIVFCAVDSSEQVKGYGSHLMNALKDHVRKAHPTINHFLTYADNYAVGYFKKQGFTKEINYPRERWVGYIKDYEGGTIMQCSMLPLVKYAEVHQMLADQKAAILAKIRTISQSHVARPGLEVFKNRKPGQEIRLSKEDIPGLAESGWSPDLDEILRQPKRSPHHALLQQVLNDLQNDPSAWPFVKPVDSGVVTDYYSVIKNPMDLSTMEYKLDNNHYMSIDDFEADARLIFANCRQYNGEKNQYANLANKLERSLDRILKRRQAMA</sequence>
<evidence type="ECO:0000256" key="4">
    <source>
        <dbReference type="ARBA" id="ARBA00022679"/>
    </source>
</evidence>
<dbReference type="PROSITE" id="PS50014">
    <property type="entry name" value="BROMODOMAIN_2"/>
    <property type="match status" value="1"/>
</dbReference>
<dbReference type="Proteomes" id="UP000473826">
    <property type="component" value="Unassembled WGS sequence"/>
</dbReference>
<feature type="compositionally biased region" description="Acidic residues" evidence="14">
    <location>
        <begin position="363"/>
        <end position="372"/>
    </location>
</feature>
<keyword evidence="13" id="KW-0175">Coiled coil</keyword>
<feature type="region of interest" description="Disordered" evidence="14">
    <location>
        <begin position="1"/>
        <end position="197"/>
    </location>
</feature>
<feature type="compositionally biased region" description="Acidic residues" evidence="14">
    <location>
        <begin position="83"/>
        <end position="175"/>
    </location>
</feature>
<keyword evidence="4" id="KW-0808">Transferase</keyword>
<dbReference type="EC" id="2.3.1.48" evidence="3"/>
<dbReference type="Gene3D" id="3.40.630.30">
    <property type="match status" value="1"/>
</dbReference>
<dbReference type="CDD" id="cd04301">
    <property type="entry name" value="NAT_SF"/>
    <property type="match status" value="1"/>
</dbReference>
<proteinExistence type="inferred from homology"/>
<evidence type="ECO:0000259" key="15">
    <source>
        <dbReference type="PROSITE" id="PS50014"/>
    </source>
</evidence>
<accession>A0A7D8YWD3</accession>
<evidence type="ECO:0000259" key="16">
    <source>
        <dbReference type="PROSITE" id="PS51186"/>
    </source>
</evidence>
<dbReference type="InterPro" id="IPR000182">
    <property type="entry name" value="GNAT_dom"/>
</dbReference>
<dbReference type="PRINTS" id="PR00503">
    <property type="entry name" value="BROMODOMAIN"/>
</dbReference>
<keyword evidence="6" id="KW-0805">Transcription regulation</keyword>
<evidence type="ECO:0000256" key="2">
    <source>
        <dbReference type="ARBA" id="ARBA00008607"/>
    </source>
</evidence>
<reference evidence="17 18" key="1">
    <citation type="journal article" date="2019" name="PLoS Genet.">
        <title>Convergent evolution of linked mating-type loci in basidiomycete fungi.</title>
        <authorList>
            <person name="Sun S."/>
            <person name="Coelho M.A."/>
            <person name="Heitman J."/>
            <person name="Nowrousian M."/>
        </authorList>
    </citation>
    <scope>NUCLEOTIDE SEQUENCE [LARGE SCALE GENOMIC DNA]</scope>
    <source>
        <strain evidence="17 18">CBS 4282</strain>
    </source>
</reference>
<comment type="caution">
    <text evidence="17">The sequence shown here is derived from an EMBL/GenBank/DDBJ whole genome shotgun (WGS) entry which is preliminary data.</text>
</comment>
<evidence type="ECO:0000256" key="5">
    <source>
        <dbReference type="ARBA" id="ARBA00022853"/>
    </source>
</evidence>
<evidence type="ECO:0000256" key="11">
    <source>
        <dbReference type="ARBA" id="ARBA00023315"/>
    </source>
</evidence>
<evidence type="ECO:0000256" key="14">
    <source>
        <dbReference type="SAM" id="MobiDB-lite"/>
    </source>
</evidence>
<dbReference type="Gene3D" id="1.20.920.10">
    <property type="entry name" value="Bromodomain-like"/>
    <property type="match status" value="1"/>
</dbReference>
<dbReference type="Pfam" id="PF00583">
    <property type="entry name" value="Acetyltransf_1"/>
    <property type="match status" value="1"/>
</dbReference>
<keyword evidence="10" id="KW-0539">Nucleus</keyword>
<dbReference type="PANTHER" id="PTHR45750">
    <property type="entry name" value="GH11602P"/>
    <property type="match status" value="1"/>
</dbReference>
<dbReference type="InterPro" id="IPR036427">
    <property type="entry name" value="Bromodomain-like_sf"/>
</dbReference>
<feature type="domain" description="N-acetyltransferase" evidence="16">
    <location>
        <begin position="520"/>
        <end position="662"/>
    </location>
</feature>
<organism evidence="17 18">
    <name type="scientific">Vanrija humicola</name>
    <name type="common">Yeast</name>
    <name type="synonym">Cryptococcus humicola</name>
    <dbReference type="NCBI Taxonomy" id="5417"/>
    <lineage>
        <taxon>Eukaryota</taxon>
        <taxon>Fungi</taxon>
        <taxon>Dikarya</taxon>
        <taxon>Basidiomycota</taxon>
        <taxon>Agaricomycotina</taxon>
        <taxon>Tremellomycetes</taxon>
        <taxon>Trichosporonales</taxon>
        <taxon>Trichosporonaceae</taxon>
        <taxon>Vanrija</taxon>
    </lineage>
</organism>
<dbReference type="InterPro" id="IPR037800">
    <property type="entry name" value="GCN5"/>
</dbReference>
<dbReference type="GO" id="GO:0010484">
    <property type="term" value="F:histone H3 acetyltransferase activity"/>
    <property type="evidence" value="ECO:0007669"/>
    <property type="project" value="TreeGrafter"/>
</dbReference>
<evidence type="ECO:0000256" key="10">
    <source>
        <dbReference type="ARBA" id="ARBA00023242"/>
    </source>
</evidence>
<evidence type="ECO:0000256" key="3">
    <source>
        <dbReference type="ARBA" id="ARBA00013184"/>
    </source>
</evidence>
<dbReference type="GO" id="GO:0005634">
    <property type="term" value="C:nucleus"/>
    <property type="evidence" value="ECO:0007669"/>
    <property type="project" value="UniProtKB-SubCell"/>
</dbReference>
<dbReference type="OrthoDB" id="1937912at2759"/>
<dbReference type="InterPro" id="IPR018359">
    <property type="entry name" value="Bromodomain_CS"/>
</dbReference>
<evidence type="ECO:0000256" key="9">
    <source>
        <dbReference type="ARBA" id="ARBA00023163"/>
    </source>
</evidence>
<keyword evidence="9" id="KW-0804">Transcription</keyword>
<name>A0A7D8YWD3_VANHU</name>
<evidence type="ECO:0000256" key="12">
    <source>
        <dbReference type="PROSITE-ProRule" id="PRU00035"/>
    </source>
</evidence>
<dbReference type="PROSITE" id="PS00633">
    <property type="entry name" value="BROMODOMAIN_1"/>
    <property type="match status" value="1"/>
</dbReference>
<keyword evidence="7 12" id="KW-0103">Bromodomain</keyword>
<dbReference type="PROSITE" id="PS51186">
    <property type="entry name" value="GNAT"/>
    <property type="match status" value="1"/>
</dbReference>